<evidence type="ECO:0000313" key="3">
    <source>
        <dbReference type="Proteomes" id="UP000749471"/>
    </source>
</evidence>
<reference evidence="2 3" key="1">
    <citation type="submission" date="2021-06" db="EMBL/GenBank/DDBJ databases">
        <authorList>
            <person name="Sun Q."/>
            <person name="Li D."/>
        </authorList>
    </citation>
    <scope>NUCLEOTIDE SEQUENCE [LARGE SCALE GENOMIC DNA]</scope>
    <source>
        <strain evidence="2 3">MSJ-40</strain>
    </source>
</reference>
<protein>
    <submittedName>
        <fullName evidence="2">Uncharacterized protein</fullName>
    </submittedName>
</protein>
<feature type="chain" id="PRO_5045445252" evidence="1">
    <location>
        <begin position="27"/>
        <end position="70"/>
    </location>
</feature>
<sequence>MKKKMRFMLLMVMCLVLLGGTMTAFAYNTCCDNMYVSTRYERGNPGTWIIKYCTNCGTVHSRRWVPEEMN</sequence>
<dbReference type="RefSeq" id="WP_216522535.1">
    <property type="nucleotide sequence ID" value="NZ_JAHLPM010000033.1"/>
</dbReference>
<evidence type="ECO:0000313" key="2">
    <source>
        <dbReference type="EMBL" id="MBU5440337.1"/>
    </source>
</evidence>
<comment type="caution">
    <text evidence="2">The sequence shown here is derived from an EMBL/GenBank/DDBJ whole genome shotgun (WGS) entry which is preliminary data.</text>
</comment>
<feature type="signal peptide" evidence="1">
    <location>
        <begin position="1"/>
        <end position="26"/>
    </location>
</feature>
<keyword evidence="1" id="KW-0732">Signal</keyword>
<dbReference type="EMBL" id="JAHLPM010000033">
    <property type="protein sequence ID" value="MBU5440337.1"/>
    <property type="molecule type" value="Genomic_DNA"/>
</dbReference>
<proteinExistence type="predicted"/>
<accession>A0ABS6EC30</accession>
<evidence type="ECO:0000256" key="1">
    <source>
        <dbReference type="SAM" id="SignalP"/>
    </source>
</evidence>
<gene>
    <name evidence="2" type="ORF">KQI42_20280</name>
</gene>
<keyword evidence="3" id="KW-1185">Reference proteome</keyword>
<dbReference type="Proteomes" id="UP000749471">
    <property type="component" value="Unassembled WGS sequence"/>
</dbReference>
<name>A0ABS6EC30_9FIRM</name>
<organism evidence="2 3">
    <name type="scientific">Tissierella simiarum</name>
    <dbReference type="NCBI Taxonomy" id="2841534"/>
    <lineage>
        <taxon>Bacteria</taxon>
        <taxon>Bacillati</taxon>
        <taxon>Bacillota</taxon>
        <taxon>Tissierellia</taxon>
        <taxon>Tissierellales</taxon>
        <taxon>Tissierellaceae</taxon>
        <taxon>Tissierella</taxon>
    </lineage>
</organism>